<keyword evidence="8 12" id="KW-0472">Membrane</keyword>
<keyword evidence="4" id="KW-1000">Mitochondrion outer membrane</keyword>
<evidence type="ECO:0000256" key="5">
    <source>
        <dbReference type="ARBA" id="ARBA00022803"/>
    </source>
</evidence>
<dbReference type="PROSITE" id="PS50005">
    <property type="entry name" value="TPR"/>
    <property type="match status" value="1"/>
</dbReference>
<dbReference type="GO" id="GO:0045039">
    <property type="term" value="P:protein insertion into mitochondrial inner membrane"/>
    <property type="evidence" value="ECO:0007669"/>
    <property type="project" value="TreeGrafter"/>
</dbReference>
<dbReference type="OrthoDB" id="66418at2759"/>
<evidence type="ECO:0000256" key="1">
    <source>
        <dbReference type="ARBA" id="ARBA00004572"/>
    </source>
</evidence>
<dbReference type="GO" id="GO:0008320">
    <property type="term" value="F:protein transmembrane transporter activity"/>
    <property type="evidence" value="ECO:0007669"/>
    <property type="project" value="TreeGrafter"/>
</dbReference>
<dbReference type="InterPro" id="IPR019734">
    <property type="entry name" value="TPR_rpt"/>
</dbReference>
<evidence type="ECO:0000256" key="3">
    <source>
        <dbReference type="ARBA" id="ARBA00022737"/>
    </source>
</evidence>
<feature type="repeat" description="TPR" evidence="10">
    <location>
        <begin position="478"/>
        <end position="511"/>
    </location>
</feature>
<dbReference type="AlphaFoldDB" id="A0A9X6RLD8"/>
<evidence type="ECO:0000256" key="4">
    <source>
        <dbReference type="ARBA" id="ARBA00022787"/>
    </source>
</evidence>
<name>A0A9X6RLD8_HYPEX</name>
<dbReference type="GO" id="GO:0030943">
    <property type="term" value="F:mitochondrion targeting sequence binding"/>
    <property type="evidence" value="ECO:0007669"/>
    <property type="project" value="TreeGrafter"/>
</dbReference>
<evidence type="ECO:0000256" key="7">
    <source>
        <dbReference type="ARBA" id="ARBA00023128"/>
    </source>
</evidence>
<evidence type="ECO:0000256" key="12">
    <source>
        <dbReference type="SAM" id="Phobius"/>
    </source>
</evidence>
<dbReference type="PANTHER" id="PTHR46208:SF1">
    <property type="entry name" value="MITOCHONDRIAL IMPORT RECEPTOR SUBUNIT TOM70"/>
    <property type="match status" value="1"/>
</dbReference>
<comment type="caution">
    <text evidence="13">The sequence shown here is derived from an EMBL/GenBank/DDBJ whole genome shotgun (WGS) entry which is preliminary data.</text>
</comment>
<evidence type="ECO:0000256" key="11">
    <source>
        <dbReference type="SAM" id="MobiDB-lite"/>
    </source>
</evidence>
<evidence type="ECO:0000256" key="2">
    <source>
        <dbReference type="ARBA" id="ARBA00022692"/>
    </source>
</evidence>
<keyword evidence="5 10" id="KW-0802">TPR repeat</keyword>
<evidence type="ECO:0000313" key="14">
    <source>
        <dbReference type="Proteomes" id="UP000192578"/>
    </source>
</evidence>
<gene>
    <name evidence="13" type="ORF">BV898_16721</name>
</gene>
<evidence type="ECO:0000256" key="10">
    <source>
        <dbReference type="PROSITE-ProRule" id="PRU00339"/>
    </source>
</evidence>
<keyword evidence="3" id="KW-0677">Repeat</keyword>
<keyword evidence="14" id="KW-1185">Reference proteome</keyword>
<dbReference type="Pfam" id="PF13181">
    <property type="entry name" value="TPR_8"/>
    <property type="match status" value="2"/>
</dbReference>
<feature type="region of interest" description="Disordered" evidence="11">
    <location>
        <begin position="75"/>
        <end position="102"/>
    </location>
</feature>
<evidence type="ECO:0000313" key="13">
    <source>
        <dbReference type="EMBL" id="OWA52263.1"/>
    </source>
</evidence>
<organism evidence="13 14">
    <name type="scientific">Hypsibius exemplaris</name>
    <name type="common">Freshwater tardigrade</name>
    <dbReference type="NCBI Taxonomy" id="2072580"/>
    <lineage>
        <taxon>Eukaryota</taxon>
        <taxon>Metazoa</taxon>
        <taxon>Ecdysozoa</taxon>
        <taxon>Tardigrada</taxon>
        <taxon>Eutardigrada</taxon>
        <taxon>Parachela</taxon>
        <taxon>Hypsibioidea</taxon>
        <taxon>Hypsibiidae</taxon>
        <taxon>Hypsibius</taxon>
    </lineage>
</organism>
<evidence type="ECO:0000256" key="6">
    <source>
        <dbReference type="ARBA" id="ARBA00022989"/>
    </source>
</evidence>
<dbReference type="SMART" id="SM00028">
    <property type="entry name" value="TPR"/>
    <property type="match status" value="7"/>
</dbReference>
<dbReference type="Proteomes" id="UP000192578">
    <property type="component" value="Unassembled WGS sequence"/>
</dbReference>
<dbReference type="GO" id="GO:0005741">
    <property type="term" value="C:mitochondrial outer membrane"/>
    <property type="evidence" value="ECO:0007669"/>
    <property type="project" value="UniProtKB-SubCell"/>
</dbReference>
<dbReference type="PANTHER" id="PTHR46208">
    <property type="entry name" value="MITOCHONDRIAL IMPORT RECEPTOR SUBUNIT TOM70"/>
    <property type="match status" value="1"/>
</dbReference>
<dbReference type="GO" id="GO:0030150">
    <property type="term" value="P:protein import into mitochondrial matrix"/>
    <property type="evidence" value="ECO:0007669"/>
    <property type="project" value="TreeGrafter"/>
</dbReference>
<feature type="transmembrane region" description="Helical" evidence="12">
    <location>
        <begin position="47"/>
        <end position="66"/>
    </location>
</feature>
<dbReference type="EMBL" id="MTYJ01000259">
    <property type="protein sequence ID" value="OWA52263.1"/>
    <property type="molecule type" value="Genomic_DNA"/>
</dbReference>
<sequence>MSRRATLPRALSSSTPEPIKTAMPAVTPSIASTSAWSLSSPSTWPKWLIALVIGVPLTVGGAYWYYSQQKKRPVGMKRSIPSGGSKAQHGRHLGAGDSAGSTPVFSPMKFQEPKTLVEKIAYLKNEGNKLFRDKRYMDAKKSYTEAIELAMQSNYKDLDLAQNLQNRAACNEQLKHFEEVVADCSAAIGIDKGYAKAYARRSRALERAGKLHEAVYDLVAASILTSFQNDDYRQRSEKLLNDLAKKISHDVMKERKAGNHRPKLSRTFVHQFNHGFTQDPLKAELEKIDQSQDETDLSRIQLALVSLDKGNYDRVIGLCTETLDTCPADQRTIPRLLRGTMHFLYGNTTEAKTDLIYVAQSDHATLKEKSNARIKLACLLLQDQVMPDEVLSRLNDAAELDPSNPDIFFHKAQCYMLFNQFEECLKDFCKCRELQGNNNSTCTFHIAHIEFRIRMSQNPSDMRPFATLEEQISTLGSSEAFVLLGQLYLEMKDFEKAEIFYKRALLPNDDSHNAVVFTQQAMLEMMWHENKDVAQTLLAKALLADPNYSPAVELIMDLELQAGNMEAAKEHYQRCLDLAKSEAELVSVVQAYQIGEAGHAVYANLGIEDQSPLRNP</sequence>
<accession>A0A9X6RLD8</accession>
<dbReference type="Gene3D" id="1.25.40.10">
    <property type="entry name" value="Tetratricopeptide repeat domain"/>
    <property type="match status" value="2"/>
</dbReference>
<dbReference type="SUPFAM" id="SSF48452">
    <property type="entry name" value="TPR-like"/>
    <property type="match status" value="2"/>
</dbReference>
<keyword evidence="7" id="KW-0496">Mitochondrion</keyword>
<protein>
    <submittedName>
        <fullName evidence="13">Mitochondrial import receptor subunit TOM70</fullName>
    </submittedName>
</protein>
<evidence type="ECO:0000256" key="9">
    <source>
        <dbReference type="ARBA" id="ARBA00038030"/>
    </source>
</evidence>
<comment type="similarity">
    <text evidence="9">Belongs to the Tom70 family.</text>
</comment>
<feature type="region of interest" description="Disordered" evidence="11">
    <location>
        <begin position="1"/>
        <end position="22"/>
    </location>
</feature>
<keyword evidence="6 12" id="KW-1133">Transmembrane helix</keyword>
<evidence type="ECO:0000256" key="8">
    <source>
        <dbReference type="ARBA" id="ARBA00023136"/>
    </source>
</evidence>
<keyword evidence="13" id="KW-0675">Receptor</keyword>
<comment type="subcellular location">
    <subcellularLocation>
        <location evidence="1">Mitochondrion outer membrane</location>
        <topology evidence="1">Single-pass membrane protein</topology>
    </subcellularLocation>
</comment>
<keyword evidence="2 12" id="KW-0812">Transmembrane</keyword>
<dbReference type="InterPro" id="IPR011990">
    <property type="entry name" value="TPR-like_helical_dom_sf"/>
</dbReference>
<reference evidence="14" key="1">
    <citation type="submission" date="2017-01" db="EMBL/GenBank/DDBJ databases">
        <title>Comparative genomics of anhydrobiosis in the tardigrade Hypsibius dujardini.</title>
        <authorList>
            <person name="Yoshida Y."/>
            <person name="Koutsovoulos G."/>
            <person name="Laetsch D."/>
            <person name="Stevens L."/>
            <person name="Kumar S."/>
            <person name="Horikawa D."/>
            <person name="Ishino K."/>
            <person name="Komine S."/>
            <person name="Tomita M."/>
            <person name="Blaxter M."/>
            <person name="Arakawa K."/>
        </authorList>
    </citation>
    <scope>NUCLEOTIDE SEQUENCE [LARGE SCALE GENOMIC DNA]</scope>
    <source>
        <strain evidence="14">Z151</strain>
    </source>
</reference>
<proteinExistence type="inferred from homology"/>